<evidence type="ECO:0000256" key="2">
    <source>
        <dbReference type="SAM" id="MobiDB-lite"/>
    </source>
</evidence>
<dbReference type="PANTHER" id="PTHR11909">
    <property type="entry name" value="CASEIN KINASE-RELATED"/>
    <property type="match status" value="1"/>
</dbReference>
<dbReference type="InterPro" id="IPR000719">
    <property type="entry name" value="Prot_kinase_dom"/>
</dbReference>
<dbReference type="GeneID" id="94837017"/>
<gene>
    <name evidence="4" type="ORF">TRFO_22007</name>
</gene>
<dbReference type="GO" id="GO:0005524">
    <property type="term" value="F:ATP binding"/>
    <property type="evidence" value="ECO:0007669"/>
    <property type="project" value="InterPro"/>
</dbReference>
<evidence type="ECO:0000313" key="5">
    <source>
        <dbReference type="Proteomes" id="UP000179807"/>
    </source>
</evidence>
<dbReference type="EMBL" id="MLAK01000646">
    <property type="protein sequence ID" value="OHT09186.1"/>
    <property type="molecule type" value="Genomic_DNA"/>
</dbReference>
<dbReference type="InterPro" id="IPR050235">
    <property type="entry name" value="CK1_Ser-Thr_kinase"/>
</dbReference>
<proteinExistence type="predicted"/>
<dbReference type="PROSITE" id="PS50011">
    <property type="entry name" value="PROTEIN_KINASE_DOM"/>
    <property type="match status" value="1"/>
</dbReference>
<name>A0A1J4KDX0_9EUKA</name>
<dbReference type="GO" id="GO:0004674">
    <property type="term" value="F:protein serine/threonine kinase activity"/>
    <property type="evidence" value="ECO:0007669"/>
    <property type="project" value="UniProtKB-EC"/>
</dbReference>
<feature type="domain" description="Protein kinase" evidence="3">
    <location>
        <begin position="7"/>
        <end position="344"/>
    </location>
</feature>
<sequence length="681" mass="78303">MFRPLDCRDLKKIGKGSFCDVYFGKIGPSGVSAAIKKESNSASAPQLAHEALVMKTMNGSIGFPTFLFFNENRNEKTLAMNFLGKSLQELFEKCGKKFSLKTVLMIADQLLCRIEMLHNKGYVHRDIKPANFLIGRHEKANVIYVIDFGLSSNYLIVEKTREYNQPKNNSETHHDANENINFYHNISSANIVLNQKNQISNNQISNNQICNNQICNNQICNNQIGNNQISNNQISNNQIGNNQIRNNQIGNNQISNNQICNNQICNNQISNNQICNNQIGNNQPVNFNQSDANNYLDNVQQKNMKKKGISQVNSTQHFNYHLSNSPSNSQQRKSAPNHHIHPTFICNIDEKEEIKGLKLRTLQHEQSADNFTKTNSNPKCFHIPTNYNLSYETIPKYKIPKNDSIDKISHYIHPTTFNANINNQNLSDHLTVISEEVNGVDENPNRVNKNHHRTSNTDRNTTHSNDLIIDSIDSISDSEIEIFLRPVKKTHIQITHDNPVIGTTRFSSINSCLGNELSRRDDLESLAYLFIYFLKGSLPWERIKARDISDLLNQVVKLKQNMPIENLCDGIPEEFGIFLQKVRSLQFDEKPNYSEYRNLFKQCFMRLGFVYDYNFDWLDENKLTKEKKGEDHLVEVFIPNCHAPVMMKKSAANQLFLMQKESRRKKMATRCGVPFWKKSFL</sequence>
<evidence type="ECO:0000313" key="4">
    <source>
        <dbReference type="EMBL" id="OHT09186.1"/>
    </source>
</evidence>
<dbReference type="Gene3D" id="1.10.510.10">
    <property type="entry name" value="Transferase(Phosphotransferase) domain 1"/>
    <property type="match status" value="2"/>
</dbReference>
<protein>
    <recommendedName>
        <fullName evidence="1">non-specific serine/threonine protein kinase</fullName>
        <ecNumber evidence="1">2.7.11.1</ecNumber>
    </recommendedName>
</protein>
<dbReference type="InterPro" id="IPR008271">
    <property type="entry name" value="Ser/Thr_kinase_AS"/>
</dbReference>
<accession>A0A1J4KDX0</accession>
<dbReference type="PROSITE" id="PS00108">
    <property type="entry name" value="PROTEIN_KINASE_ST"/>
    <property type="match status" value="1"/>
</dbReference>
<dbReference type="RefSeq" id="XP_068362322.1">
    <property type="nucleotide sequence ID" value="XM_068502313.1"/>
</dbReference>
<dbReference type="EC" id="2.7.11.1" evidence="1"/>
<evidence type="ECO:0000259" key="3">
    <source>
        <dbReference type="PROSITE" id="PS50011"/>
    </source>
</evidence>
<dbReference type="VEuPathDB" id="TrichDB:TRFO_22007"/>
<dbReference type="Pfam" id="PF00069">
    <property type="entry name" value="Pkinase"/>
    <property type="match status" value="1"/>
</dbReference>
<dbReference type="AlphaFoldDB" id="A0A1J4KDX0"/>
<dbReference type="Proteomes" id="UP000179807">
    <property type="component" value="Unassembled WGS sequence"/>
</dbReference>
<reference evidence="4" key="1">
    <citation type="submission" date="2016-10" db="EMBL/GenBank/DDBJ databases">
        <authorList>
            <person name="Benchimol M."/>
            <person name="Almeida L.G."/>
            <person name="Vasconcelos A.T."/>
            <person name="Perreira-Neves A."/>
            <person name="Rosa I.A."/>
            <person name="Tasca T."/>
            <person name="Bogo M.R."/>
            <person name="de Souza W."/>
        </authorList>
    </citation>
    <scope>NUCLEOTIDE SEQUENCE [LARGE SCALE GENOMIC DNA]</scope>
    <source>
        <strain evidence="4">K</strain>
    </source>
</reference>
<feature type="region of interest" description="Disordered" evidence="2">
    <location>
        <begin position="440"/>
        <end position="462"/>
    </location>
</feature>
<dbReference type="SUPFAM" id="SSF56112">
    <property type="entry name" value="Protein kinase-like (PK-like)"/>
    <property type="match status" value="2"/>
</dbReference>
<dbReference type="InterPro" id="IPR011009">
    <property type="entry name" value="Kinase-like_dom_sf"/>
</dbReference>
<keyword evidence="5" id="KW-1185">Reference proteome</keyword>
<dbReference type="SMART" id="SM00220">
    <property type="entry name" value="S_TKc"/>
    <property type="match status" value="1"/>
</dbReference>
<organism evidence="4 5">
    <name type="scientific">Tritrichomonas foetus</name>
    <dbReference type="NCBI Taxonomy" id="1144522"/>
    <lineage>
        <taxon>Eukaryota</taxon>
        <taxon>Metamonada</taxon>
        <taxon>Parabasalia</taxon>
        <taxon>Tritrichomonadida</taxon>
        <taxon>Tritrichomonadidae</taxon>
        <taxon>Tritrichomonas</taxon>
    </lineage>
</organism>
<evidence type="ECO:0000256" key="1">
    <source>
        <dbReference type="ARBA" id="ARBA00012513"/>
    </source>
</evidence>
<comment type="caution">
    <text evidence="4">The sequence shown here is derived from an EMBL/GenBank/DDBJ whole genome shotgun (WGS) entry which is preliminary data.</text>
</comment>